<feature type="non-terminal residue" evidence="2">
    <location>
        <position position="1"/>
    </location>
</feature>
<dbReference type="Proteomes" id="UP000709295">
    <property type="component" value="Unassembled WGS sequence"/>
</dbReference>
<evidence type="ECO:0000313" key="2">
    <source>
        <dbReference type="EMBL" id="KAG6956940.1"/>
    </source>
</evidence>
<keyword evidence="3" id="KW-1185">Reference proteome</keyword>
<evidence type="ECO:0000313" key="3">
    <source>
        <dbReference type="Proteomes" id="UP000709295"/>
    </source>
</evidence>
<dbReference type="EMBL" id="JAENGY010000767">
    <property type="protein sequence ID" value="KAG6956940.1"/>
    <property type="molecule type" value="Genomic_DNA"/>
</dbReference>
<dbReference type="AlphaFoldDB" id="A0A8J5M5E9"/>
<keyword evidence="1" id="KW-0812">Transmembrane</keyword>
<accession>A0A8J5M5E9</accession>
<keyword evidence="1" id="KW-1133">Transmembrane helix</keyword>
<evidence type="ECO:0000256" key="1">
    <source>
        <dbReference type="SAM" id="Phobius"/>
    </source>
</evidence>
<feature type="transmembrane region" description="Helical" evidence="1">
    <location>
        <begin position="20"/>
        <end position="40"/>
    </location>
</feature>
<sequence>MQTIVLLQLLNRGSPVEIVYCYTCFVALNSLSCATNIFSAKFSALTEVLIDSIFDLSAAVLFPIITLVFCSYNFEFDRDVYLTYLEKLVPGSFEHTARLFADQSEIALFRVSFDSLRFSSRLDLVVRIALNLAFCYRLERVME</sequence>
<name>A0A8J5M5E9_9STRA</name>
<organism evidence="2 3">
    <name type="scientific">Phytophthora aleatoria</name>
    <dbReference type="NCBI Taxonomy" id="2496075"/>
    <lineage>
        <taxon>Eukaryota</taxon>
        <taxon>Sar</taxon>
        <taxon>Stramenopiles</taxon>
        <taxon>Oomycota</taxon>
        <taxon>Peronosporomycetes</taxon>
        <taxon>Peronosporales</taxon>
        <taxon>Peronosporaceae</taxon>
        <taxon>Phytophthora</taxon>
    </lineage>
</organism>
<reference evidence="2" key="1">
    <citation type="submission" date="2021-01" db="EMBL/GenBank/DDBJ databases">
        <title>Phytophthora aleatoria, a newly-described species from Pinus radiata is distinct from Phytophthora cactorum isolates based on comparative genomics.</title>
        <authorList>
            <person name="Mcdougal R."/>
            <person name="Panda P."/>
            <person name="Williams N."/>
            <person name="Studholme D.J."/>
        </authorList>
    </citation>
    <scope>NUCLEOTIDE SEQUENCE</scope>
    <source>
        <strain evidence="2">NZFS 4037</strain>
    </source>
</reference>
<proteinExistence type="predicted"/>
<feature type="transmembrane region" description="Helical" evidence="1">
    <location>
        <begin position="52"/>
        <end position="74"/>
    </location>
</feature>
<protein>
    <submittedName>
        <fullName evidence="2">Uncharacterized protein</fullName>
    </submittedName>
</protein>
<comment type="caution">
    <text evidence="2">The sequence shown here is derived from an EMBL/GenBank/DDBJ whole genome shotgun (WGS) entry which is preliminary data.</text>
</comment>
<keyword evidence="1" id="KW-0472">Membrane</keyword>
<gene>
    <name evidence="2" type="ORF">JG688_00011204</name>
</gene>